<feature type="transmembrane region" description="Helical" evidence="1">
    <location>
        <begin position="250"/>
        <end position="276"/>
    </location>
</feature>
<dbReference type="NCBIfam" id="TIGR00843">
    <property type="entry name" value="benE"/>
    <property type="match status" value="1"/>
</dbReference>
<dbReference type="GO" id="GO:0042925">
    <property type="term" value="F:benzoate transmembrane transporter activity"/>
    <property type="evidence" value="ECO:0007669"/>
    <property type="project" value="InterPro"/>
</dbReference>
<organism evidence="2 3">
    <name type="scientific">Pelomonas aquatica</name>
    <dbReference type="NCBI Taxonomy" id="431058"/>
    <lineage>
        <taxon>Bacteria</taxon>
        <taxon>Pseudomonadati</taxon>
        <taxon>Pseudomonadota</taxon>
        <taxon>Betaproteobacteria</taxon>
        <taxon>Burkholderiales</taxon>
        <taxon>Sphaerotilaceae</taxon>
        <taxon>Roseateles</taxon>
    </lineage>
</organism>
<sequence>MAALRRDASLSAIAAGLLAVLISYAGPLVILFQAAQAAHVSPEMTASWVWAISVGAGLSGIVLSLWLKAPVITAWSAPGTALLITLFPGLSLNEAVGAYLTAAMLIGLVGLTGSFDRLMRHMPPGIASGMLAGILFQFGARAFKAVETAPVLGLGLGMLAGYLVFKRLWPRYHVVAVLALGLALTAALGQWSQRGLTWQLTVPQFITPAWSWASSLSLALPLVLVSLSGQFLPGMAILRSAGYATPARPILAVTSLGALLTAPFGGITTVLAAITAALCTGREAHAEPSRRYVAGLANGVFYLLAGSLGGSLIALFLALPPALVAVLAGLALLGAIGANLSALVQDAAHREAGLITFLATASGLNFLGLASAFWGVVFGGAAYVLLRPARA</sequence>
<feature type="transmembrane region" description="Helical" evidence="1">
    <location>
        <begin position="125"/>
        <end position="143"/>
    </location>
</feature>
<dbReference type="RefSeq" id="WP_276597266.1">
    <property type="nucleotide sequence ID" value="NZ_JAPPUW010000010.1"/>
</dbReference>
<feature type="transmembrane region" description="Helical" evidence="1">
    <location>
        <begin position="296"/>
        <end position="317"/>
    </location>
</feature>
<dbReference type="EMBL" id="SGUG01000010">
    <property type="protein sequence ID" value="MDG0862608.1"/>
    <property type="molecule type" value="Genomic_DNA"/>
</dbReference>
<dbReference type="PANTHER" id="PTHR30199:SF0">
    <property type="entry name" value="INNER MEMBRANE PROTEIN YDCO"/>
    <property type="match status" value="1"/>
</dbReference>
<evidence type="ECO:0000313" key="2">
    <source>
        <dbReference type="EMBL" id="MDG0862608.1"/>
    </source>
</evidence>
<dbReference type="PANTHER" id="PTHR30199">
    <property type="entry name" value="MFS FAMILY TRANSPORTER, PREDICTED SUBSTRATE BENZOATE"/>
    <property type="match status" value="1"/>
</dbReference>
<feature type="transmembrane region" description="Helical" evidence="1">
    <location>
        <begin position="324"/>
        <end position="344"/>
    </location>
</feature>
<gene>
    <name evidence="2" type="primary">benE</name>
    <name evidence="2" type="ORF">EXJ73_09015</name>
</gene>
<feature type="transmembrane region" description="Helical" evidence="1">
    <location>
        <begin position="72"/>
        <end position="90"/>
    </location>
</feature>
<dbReference type="Proteomes" id="UP001152766">
    <property type="component" value="Unassembled WGS sequence"/>
</dbReference>
<comment type="caution">
    <text evidence="2">The sequence shown here is derived from an EMBL/GenBank/DDBJ whole genome shotgun (WGS) entry which is preliminary data.</text>
</comment>
<dbReference type="GO" id="GO:0005886">
    <property type="term" value="C:plasma membrane"/>
    <property type="evidence" value="ECO:0007669"/>
    <property type="project" value="TreeGrafter"/>
</dbReference>
<keyword evidence="3" id="KW-1185">Reference proteome</keyword>
<dbReference type="AlphaFoldDB" id="A0A9X4LG87"/>
<keyword evidence="1" id="KW-1133">Transmembrane helix</keyword>
<feature type="transmembrane region" description="Helical" evidence="1">
    <location>
        <begin position="96"/>
        <end position="113"/>
    </location>
</feature>
<dbReference type="Pfam" id="PF03594">
    <property type="entry name" value="BenE"/>
    <property type="match status" value="1"/>
</dbReference>
<feature type="transmembrane region" description="Helical" evidence="1">
    <location>
        <begin position="47"/>
        <end position="67"/>
    </location>
</feature>
<keyword evidence="1" id="KW-0472">Membrane</keyword>
<protein>
    <submittedName>
        <fullName evidence="2">Benzoate transporter BenE</fullName>
    </submittedName>
</protein>
<feature type="transmembrane region" description="Helical" evidence="1">
    <location>
        <begin position="149"/>
        <end position="165"/>
    </location>
</feature>
<feature type="transmembrane region" description="Helical" evidence="1">
    <location>
        <begin position="172"/>
        <end position="192"/>
    </location>
</feature>
<feature type="transmembrane region" description="Helical" evidence="1">
    <location>
        <begin position="364"/>
        <end position="386"/>
    </location>
</feature>
<keyword evidence="1" id="KW-0812">Transmembrane</keyword>
<name>A0A9X4LG87_9BURK</name>
<feature type="transmembrane region" description="Helical" evidence="1">
    <location>
        <begin position="212"/>
        <end position="238"/>
    </location>
</feature>
<proteinExistence type="predicted"/>
<dbReference type="InterPro" id="IPR004711">
    <property type="entry name" value="Benzoate_Transporter"/>
</dbReference>
<evidence type="ECO:0000256" key="1">
    <source>
        <dbReference type="SAM" id="Phobius"/>
    </source>
</evidence>
<accession>A0A9X4LG87</accession>
<reference evidence="2" key="1">
    <citation type="submission" date="2019-02" db="EMBL/GenBank/DDBJ databases">
        <title>Draft genome of the type strain Pelomonas aquatica CCUG 52575T.</title>
        <authorList>
            <person name="Gomila M."/>
            <person name="Lalucat J."/>
        </authorList>
    </citation>
    <scope>NUCLEOTIDE SEQUENCE</scope>
    <source>
        <strain evidence="2">CCUG 52575</strain>
    </source>
</reference>
<evidence type="ECO:0000313" key="3">
    <source>
        <dbReference type="Proteomes" id="UP001152766"/>
    </source>
</evidence>